<dbReference type="Proteomes" id="UP000427281">
    <property type="component" value="Chromosome"/>
</dbReference>
<dbReference type="EMBL" id="CP043930">
    <property type="protein sequence ID" value="QGQ23913.1"/>
    <property type="molecule type" value="Genomic_DNA"/>
</dbReference>
<name>A0A6I6AC15_9PLAN</name>
<evidence type="ECO:0000313" key="2">
    <source>
        <dbReference type="Proteomes" id="UP000427281"/>
    </source>
</evidence>
<dbReference type="AlphaFoldDB" id="A0A6I6AC15"/>
<reference evidence="1 2" key="1">
    <citation type="submission" date="2019-09" db="EMBL/GenBank/DDBJ databases">
        <title>Gimesia benthica sp. nov., a novel bacterium isolated from deep-sea water of the Northwest Indian Ocean.</title>
        <authorList>
            <person name="Dai X."/>
        </authorList>
    </citation>
    <scope>NUCLEOTIDE SEQUENCE [LARGE SCALE GENOMIC DNA]</scope>
    <source>
        <strain evidence="1 2">E7</strain>
    </source>
</reference>
<proteinExistence type="predicted"/>
<dbReference type="KEGG" id="gim:F1728_15030"/>
<dbReference type="RefSeq" id="WP_155364809.1">
    <property type="nucleotide sequence ID" value="NZ_CP043930.1"/>
</dbReference>
<organism evidence="1 2">
    <name type="scientific">Gimesia benthica</name>
    <dbReference type="NCBI Taxonomy" id="2608982"/>
    <lineage>
        <taxon>Bacteria</taxon>
        <taxon>Pseudomonadati</taxon>
        <taxon>Planctomycetota</taxon>
        <taxon>Planctomycetia</taxon>
        <taxon>Planctomycetales</taxon>
        <taxon>Planctomycetaceae</taxon>
        <taxon>Gimesia</taxon>
    </lineage>
</organism>
<evidence type="ECO:0000313" key="1">
    <source>
        <dbReference type="EMBL" id="QGQ23913.1"/>
    </source>
</evidence>
<sequence>MLDSTFYLEFEITASERFNALQRLFFALKAEKDKILKSWDTAEKAGQYDPANEPNWIDFLDEKAIIWFDDHIDPDSAEGITFQKLWDLTEPENRWTDNMFVLPGNWDYESLIDSLFNGEYALIDLTCKSATQGELFYDPWAIPFGGTEALVALIESFGQTVTFDSWHEGPHRRDVAGWDYELARKLVAEGKGYVPDQNNKD</sequence>
<protein>
    <submittedName>
        <fullName evidence="1">Uncharacterized protein</fullName>
    </submittedName>
</protein>
<accession>A0A6I6AC15</accession>
<keyword evidence="2" id="KW-1185">Reference proteome</keyword>
<gene>
    <name evidence="1" type="ORF">F1728_15030</name>
</gene>